<name>M5CGZ6_THACB</name>
<sequence>MNLGSRDPARKERAHNCGRRLLARNDNLGINGSEVLTSEVPFSNKMDLSLYGHIVTNRKRPVRPKAIVPERTSARLSDCLAFNKLKEVEEVVESDADADEMGEE</sequence>
<dbReference type="Proteomes" id="UP000012065">
    <property type="component" value="Unassembled WGS sequence"/>
</dbReference>
<accession>M5CGZ6</accession>
<proteinExistence type="predicted"/>
<evidence type="ECO:0000313" key="1">
    <source>
        <dbReference type="EMBL" id="CCO36982.1"/>
    </source>
</evidence>
<dbReference type="HOGENOM" id="CLU_2251885_0_0_1"/>
<comment type="caution">
    <text evidence="1">The sequence shown here is derived from an EMBL/GenBank/DDBJ whole genome shotgun (WGS) entry which is preliminary data.</text>
</comment>
<gene>
    <name evidence="1" type="ORF">BN14_11131</name>
</gene>
<dbReference type="EMBL" id="CAOJ01016623">
    <property type="protein sequence ID" value="CCO36982.1"/>
    <property type="molecule type" value="Genomic_DNA"/>
</dbReference>
<organism evidence="1 2">
    <name type="scientific">Thanatephorus cucumeris (strain AG1-IB / isolate 7/3/14)</name>
    <name type="common">Lettuce bottom rot fungus</name>
    <name type="synonym">Rhizoctonia solani</name>
    <dbReference type="NCBI Taxonomy" id="1108050"/>
    <lineage>
        <taxon>Eukaryota</taxon>
        <taxon>Fungi</taxon>
        <taxon>Dikarya</taxon>
        <taxon>Basidiomycota</taxon>
        <taxon>Agaricomycotina</taxon>
        <taxon>Agaricomycetes</taxon>
        <taxon>Cantharellales</taxon>
        <taxon>Ceratobasidiaceae</taxon>
        <taxon>Rhizoctonia</taxon>
        <taxon>Rhizoctonia solani AG-1</taxon>
    </lineage>
</organism>
<evidence type="ECO:0000313" key="2">
    <source>
        <dbReference type="Proteomes" id="UP000012065"/>
    </source>
</evidence>
<protein>
    <submittedName>
        <fullName evidence="1">Uncharacterized protein</fullName>
    </submittedName>
</protein>
<dbReference type="AlphaFoldDB" id="M5CGZ6"/>
<reference evidence="1 2" key="1">
    <citation type="journal article" date="2013" name="J. Biotechnol.">
        <title>Establishment and interpretation of the genome sequence of the phytopathogenic fungus Rhizoctonia solani AG1-IB isolate 7/3/14.</title>
        <authorList>
            <person name="Wibberg D.W."/>
            <person name="Jelonek L.J."/>
            <person name="Rupp O.R."/>
            <person name="Hennig M.H."/>
            <person name="Eikmeyer F.E."/>
            <person name="Goesmann A.G."/>
            <person name="Hartmann A.H."/>
            <person name="Borriss R.B."/>
            <person name="Grosch R.G."/>
            <person name="Puehler A.P."/>
            <person name="Schlueter A.S."/>
        </authorList>
    </citation>
    <scope>NUCLEOTIDE SEQUENCE [LARGE SCALE GENOMIC DNA]</scope>
    <source>
        <strain evidence="2">AG1-IB / isolate 7/3/14</strain>
    </source>
</reference>